<accession>A0ABQ5JJR4</accession>
<keyword evidence="1" id="KW-0472">Membrane</keyword>
<dbReference type="RefSeq" id="WP_244055066.1">
    <property type="nucleotide sequence ID" value="NZ_BQXH01000007.1"/>
</dbReference>
<dbReference type="Pfam" id="PF14102">
    <property type="entry name" value="Caps_synth_CapC"/>
    <property type="match status" value="1"/>
</dbReference>
<dbReference type="EMBL" id="BQXH01000007">
    <property type="protein sequence ID" value="GKS81310.1"/>
    <property type="molecule type" value="Genomic_DNA"/>
</dbReference>
<keyword evidence="1" id="KW-1133">Transmembrane helix</keyword>
<dbReference type="InterPro" id="IPR008338">
    <property type="entry name" value="Capsule_biosynth_CapC"/>
</dbReference>
<feature type="transmembrane region" description="Helical" evidence="1">
    <location>
        <begin position="103"/>
        <end position="120"/>
    </location>
</feature>
<evidence type="ECO:0000313" key="3">
    <source>
        <dbReference type="Proteomes" id="UP001055149"/>
    </source>
</evidence>
<gene>
    <name evidence="2" type="primary">capC</name>
    <name evidence="2" type="ORF">LPAF129_09960</name>
</gene>
<feature type="transmembrane region" description="Helical" evidence="1">
    <location>
        <begin position="127"/>
        <end position="149"/>
    </location>
</feature>
<name>A0ABQ5JJR4_9LACO</name>
<feature type="transmembrane region" description="Helical" evidence="1">
    <location>
        <begin position="46"/>
        <end position="65"/>
    </location>
</feature>
<organism evidence="2 3">
    <name type="scientific">Ligilactobacillus pabuli</name>
    <dbReference type="NCBI Taxonomy" id="2886039"/>
    <lineage>
        <taxon>Bacteria</taxon>
        <taxon>Bacillati</taxon>
        <taxon>Bacillota</taxon>
        <taxon>Bacilli</taxon>
        <taxon>Lactobacillales</taxon>
        <taxon>Lactobacillaceae</taxon>
        <taxon>Ligilactobacillus</taxon>
    </lineage>
</organism>
<evidence type="ECO:0000313" key="2">
    <source>
        <dbReference type="EMBL" id="GKS81310.1"/>
    </source>
</evidence>
<dbReference type="NCBIfam" id="TIGR04011">
    <property type="entry name" value="poly_gGlu_PgsC"/>
    <property type="match status" value="1"/>
</dbReference>
<evidence type="ECO:0000256" key="1">
    <source>
        <dbReference type="SAM" id="Phobius"/>
    </source>
</evidence>
<feature type="transmembrane region" description="Helical" evidence="1">
    <location>
        <begin position="77"/>
        <end position="97"/>
    </location>
</feature>
<sequence length="150" mass="16534">MVITDFYLALIFGLFLGLLFSELTGINTGGIIAPCYLSLTLDTPEVVLSIFLVAILTYLIVQYVLPRYMILFGRRRFVALMVTAVLLKLLLELVYPVMPFATFLFRGIGIIVPALIANSFSKQGIKLTTFATLAVALADFLLLAGIHLLM</sequence>
<reference evidence="2" key="1">
    <citation type="journal article" date="2022" name="Int. J. Syst. Evol. Microbiol.">
        <title>A novel species of lactic acid bacteria, Ligilactobacillus pabuli sp. nov., isolated from alfalfa silage.</title>
        <authorList>
            <person name="Tohno M."/>
            <person name="Tanizawa Y."/>
            <person name="Sawada H."/>
            <person name="Sakamoto M."/>
            <person name="Ohkuma M."/>
            <person name="Kobayashi H."/>
        </authorList>
    </citation>
    <scope>NUCLEOTIDE SEQUENCE</scope>
    <source>
        <strain evidence="2">AF129</strain>
    </source>
</reference>
<comment type="caution">
    <text evidence="2">The sequence shown here is derived from an EMBL/GenBank/DDBJ whole genome shotgun (WGS) entry which is preliminary data.</text>
</comment>
<protein>
    <submittedName>
        <fullName evidence="2">PGA biosynthesis protein CapC</fullName>
    </submittedName>
</protein>
<dbReference type="Proteomes" id="UP001055149">
    <property type="component" value="Unassembled WGS sequence"/>
</dbReference>
<dbReference type="PRINTS" id="PR01759">
    <property type="entry name" value="CAPSULEPROTC"/>
</dbReference>
<feature type="transmembrane region" description="Helical" evidence="1">
    <location>
        <begin position="7"/>
        <end position="26"/>
    </location>
</feature>
<proteinExistence type="predicted"/>
<keyword evidence="3" id="KW-1185">Reference proteome</keyword>
<keyword evidence="1" id="KW-0812">Transmembrane</keyword>